<keyword evidence="1" id="KW-0812">Transmembrane</keyword>
<keyword evidence="1" id="KW-0472">Membrane</keyword>
<reference evidence="2 3" key="1">
    <citation type="submission" date="2017-04" db="EMBL/GenBank/DDBJ databases">
        <title>Complete genome of Campylobacter concisus ATCC 33237T and draft genomes for an additional eight well characterized C. concisus strains.</title>
        <authorList>
            <person name="Cornelius A.J."/>
            <person name="Miller W.G."/>
            <person name="Lastovica A.J."/>
            <person name="On S.L."/>
            <person name="French N.P."/>
            <person name="Vandenberg O."/>
            <person name="Biggs P.J."/>
        </authorList>
    </citation>
    <scope>NUCLEOTIDE SEQUENCE [LARGE SCALE GENOMIC DNA]</scope>
    <source>
        <strain evidence="2 3">Lasto127.99</strain>
    </source>
</reference>
<evidence type="ECO:0000313" key="3">
    <source>
        <dbReference type="Proteomes" id="UP000195893"/>
    </source>
</evidence>
<comment type="caution">
    <text evidence="2">The sequence shown here is derived from an EMBL/GenBank/DDBJ whole genome shotgun (WGS) entry which is preliminary data.</text>
</comment>
<dbReference type="AlphaFoldDB" id="A0A1Y5N9F3"/>
<gene>
    <name evidence="2" type="ORF">B9N60_06805</name>
</gene>
<name>A0A1Y5N9F3_9BACT</name>
<dbReference type="EMBL" id="NDYQ01000009">
    <property type="protein sequence ID" value="OUT17159.1"/>
    <property type="molecule type" value="Genomic_DNA"/>
</dbReference>
<organism evidence="2 3">
    <name type="scientific">Campylobacter concisus</name>
    <dbReference type="NCBI Taxonomy" id="199"/>
    <lineage>
        <taxon>Bacteria</taxon>
        <taxon>Pseudomonadati</taxon>
        <taxon>Campylobacterota</taxon>
        <taxon>Epsilonproteobacteria</taxon>
        <taxon>Campylobacterales</taxon>
        <taxon>Campylobacteraceae</taxon>
        <taxon>Campylobacter</taxon>
    </lineage>
</organism>
<proteinExistence type="predicted"/>
<sequence>MLQIIIGFFLISILVSLLQFIKERVGNDVYNFFLFIICVSILIIICIALFKIGAFIFNL</sequence>
<protein>
    <submittedName>
        <fullName evidence="2">Uncharacterized protein</fullName>
    </submittedName>
</protein>
<dbReference type="Proteomes" id="UP000195893">
    <property type="component" value="Unassembled WGS sequence"/>
</dbReference>
<evidence type="ECO:0000256" key="1">
    <source>
        <dbReference type="SAM" id="Phobius"/>
    </source>
</evidence>
<keyword evidence="1" id="KW-1133">Transmembrane helix</keyword>
<accession>A0A1Y5N9F3</accession>
<feature type="transmembrane region" description="Helical" evidence="1">
    <location>
        <begin position="30"/>
        <end position="57"/>
    </location>
</feature>
<evidence type="ECO:0000313" key="2">
    <source>
        <dbReference type="EMBL" id="OUT17159.1"/>
    </source>
</evidence>